<feature type="binding site" evidence="8">
    <location>
        <position position="127"/>
    </location>
    <ligand>
        <name>Fe cation</name>
        <dbReference type="ChEBI" id="CHEBI:24875"/>
        <label>1</label>
    </ligand>
</feature>
<evidence type="ECO:0000256" key="2">
    <source>
        <dbReference type="ARBA" id="ARBA00008093"/>
    </source>
</evidence>
<dbReference type="PANTHER" id="PTHR30295">
    <property type="entry name" value="BACTERIOFERRITIN"/>
    <property type="match status" value="1"/>
</dbReference>
<feature type="binding site" evidence="8">
    <location>
        <position position="127"/>
    </location>
    <ligand>
        <name>Fe cation</name>
        <dbReference type="ChEBI" id="CHEBI:24875"/>
        <label>2</label>
    </ligand>
</feature>
<evidence type="ECO:0000256" key="3">
    <source>
        <dbReference type="ARBA" id="ARBA00022434"/>
    </source>
</evidence>
<evidence type="ECO:0000256" key="9">
    <source>
        <dbReference type="RuleBase" id="RU000623"/>
    </source>
</evidence>
<keyword evidence="5 7" id="KW-0479">Metal-binding</keyword>
<proteinExistence type="inferred from homology"/>
<name>A0A495B845_VOGIN</name>
<dbReference type="PROSITE" id="PS00549">
    <property type="entry name" value="BACTERIOFERRITIN"/>
    <property type="match status" value="1"/>
</dbReference>
<evidence type="ECO:0000313" key="11">
    <source>
        <dbReference type="EMBL" id="RKQ57127.1"/>
    </source>
</evidence>
<gene>
    <name evidence="11" type="ORF">C8E02_2586</name>
</gene>
<dbReference type="AlphaFoldDB" id="A0A495B845"/>
<dbReference type="Proteomes" id="UP000279384">
    <property type="component" value="Unassembled WGS sequence"/>
</dbReference>
<evidence type="ECO:0000313" key="12">
    <source>
        <dbReference type="Proteomes" id="UP000279384"/>
    </source>
</evidence>
<dbReference type="GO" id="GO:0004322">
    <property type="term" value="F:ferroxidase activity"/>
    <property type="evidence" value="ECO:0007669"/>
    <property type="project" value="TreeGrafter"/>
</dbReference>
<sequence length="156" mass="17876">MQGDKAVIKALNTVLCNELTAINQFFLHARMCKNWGLNGLNKHFYQQSIKAMKRADELIERILFLEGLPNLQQLGKLMIGENVEEMLACDIDLVSGHIGDLRKSITLSEKAEDYVTREELTELLEAEEEYVDWLETQQTLIKDVGLANYLQSQMED</sequence>
<accession>A0A495B845</accession>
<keyword evidence="4 9" id="KW-0349">Heme</keyword>
<evidence type="ECO:0000256" key="1">
    <source>
        <dbReference type="ARBA" id="ARBA00001970"/>
    </source>
</evidence>
<feature type="binding site" description="axial binding residue" evidence="8">
    <location>
        <position position="52"/>
    </location>
    <ligand>
        <name>heme b</name>
        <dbReference type="ChEBI" id="CHEBI:60344"/>
        <note>ligand shared between dimeric partners</note>
    </ligand>
    <ligandPart>
        <name>Fe</name>
        <dbReference type="ChEBI" id="CHEBI:18248"/>
    </ligandPart>
</feature>
<keyword evidence="3 7" id="KW-0409">Iron storage</keyword>
<dbReference type="InterPro" id="IPR009040">
    <property type="entry name" value="Ferritin-like_diiron"/>
</dbReference>
<comment type="function">
    <text evidence="9">Iron-storage protein.</text>
</comment>
<dbReference type="PROSITE" id="PS50905">
    <property type="entry name" value="FERRITIN_LIKE"/>
    <property type="match status" value="1"/>
</dbReference>
<dbReference type="PANTHER" id="PTHR30295:SF0">
    <property type="entry name" value="BACTERIOFERRITIN"/>
    <property type="match status" value="1"/>
</dbReference>
<dbReference type="PIRSF" id="PIRSF002560">
    <property type="entry name" value="Bacterioferritin"/>
    <property type="match status" value="1"/>
</dbReference>
<protein>
    <recommendedName>
        <fullName evidence="7 9">Bacterioferritin</fullName>
    </recommendedName>
</protein>
<comment type="similarity">
    <text evidence="2 7 9">Belongs to the bacterioferritin family.</text>
</comment>
<keyword evidence="6 7" id="KW-0408">Iron</keyword>
<dbReference type="InterPro" id="IPR012347">
    <property type="entry name" value="Ferritin-like"/>
</dbReference>
<dbReference type="CDD" id="cd00907">
    <property type="entry name" value="Bacterioferritin"/>
    <property type="match status" value="1"/>
</dbReference>
<feature type="binding site" evidence="8">
    <location>
        <position position="18"/>
    </location>
    <ligand>
        <name>Fe cation</name>
        <dbReference type="ChEBI" id="CHEBI:24875"/>
        <label>1</label>
    </ligand>
</feature>
<dbReference type="PRINTS" id="PR00601">
    <property type="entry name" value="BACFERRITIN"/>
</dbReference>
<dbReference type="InterPro" id="IPR008331">
    <property type="entry name" value="Ferritin_DPS_dom"/>
</dbReference>
<evidence type="ECO:0000256" key="8">
    <source>
        <dbReference type="PIRSR" id="PIRSR002560-1"/>
    </source>
</evidence>
<dbReference type="GO" id="GO:0008199">
    <property type="term" value="F:ferric iron binding"/>
    <property type="evidence" value="ECO:0007669"/>
    <property type="project" value="InterPro"/>
</dbReference>
<dbReference type="GO" id="GO:0020037">
    <property type="term" value="F:heme binding"/>
    <property type="evidence" value="ECO:0007669"/>
    <property type="project" value="TreeGrafter"/>
</dbReference>
<evidence type="ECO:0000256" key="7">
    <source>
        <dbReference type="PIRNR" id="PIRNR002560"/>
    </source>
</evidence>
<evidence type="ECO:0000256" key="5">
    <source>
        <dbReference type="ARBA" id="ARBA00022723"/>
    </source>
</evidence>
<dbReference type="GO" id="GO:0006879">
    <property type="term" value="P:intracellular iron ion homeostasis"/>
    <property type="evidence" value="ECO:0007669"/>
    <property type="project" value="UniProtKB-KW"/>
</dbReference>
<dbReference type="InterPro" id="IPR002024">
    <property type="entry name" value="Bacterioferritin"/>
</dbReference>
<dbReference type="NCBIfam" id="TIGR00754">
    <property type="entry name" value="bfr"/>
    <property type="match status" value="1"/>
</dbReference>
<comment type="cofactor">
    <cofactor evidence="1">
        <name>heme b</name>
        <dbReference type="ChEBI" id="CHEBI:60344"/>
    </cofactor>
</comment>
<organism evidence="11 12">
    <name type="scientific">Vogesella indigofera</name>
    <name type="common">Pseudomonas indigofera</name>
    <dbReference type="NCBI Taxonomy" id="45465"/>
    <lineage>
        <taxon>Bacteria</taxon>
        <taxon>Pseudomonadati</taxon>
        <taxon>Pseudomonadota</taxon>
        <taxon>Betaproteobacteria</taxon>
        <taxon>Neisseriales</taxon>
        <taxon>Chromobacteriaceae</taxon>
        <taxon>Vogesella</taxon>
    </lineage>
</organism>
<dbReference type="GO" id="GO:0005829">
    <property type="term" value="C:cytosol"/>
    <property type="evidence" value="ECO:0007669"/>
    <property type="project" value="TreeGrafter"/>
</dbReference>
<dbReference type="SUPFAM" id="SSF47240">
    <property type="entry name" value="Ferritin-like"/>
    <property type="match status" value="1"/>
</dbReference>
<dbReference type="Pfam" id="PF00210">
    <property type="entry name" value="Ferritin"/>
    <property type="match status" value="1"/>
</dbReference>
<dbReference type="RefSeq" id="WP_120811196.1">
    <property type="nucleotide sequence ID" value="NZ_RBID01000016.1"/>
</dbReference>
<dbReference type="InterPro" id="IPR009078">
    <property type="entry name" value="Ferritin-like_SF"/>
</dbReference>
<comment type="caution">
    <text evidence="11">The sequence shown here is derived from an EMBL/GenBank/DDBJ whole genome shotgun (WGS) entry which is preliminary data.</text>
</comment>
<evidence type="ECO:0000259" key="10">
    <source>
        <dbReference type="PROSITE" id="PS50905"/>
    </source>
</evidence>
<feature type="domain" description="Ferritin-like diiron" evidence="10">
    <location>
        <begin position="1"/>
        <end position="145"/>
    </location>
</feature>
<dbReference type="GO" id="GO:0006826">
    <property type="term" value="P:iron ion transport"/>
    <property type="evidence" value="ECO:0007669"/>
    <property type="project" value="InterPro"/>
</dbReference>
<reference evidence="11 12" key="1">
    <citation type="submission" date="2018-10" db="EMBL/GenBank/DDBJ databases">
        <title>Genomic Encyclopedia of Type Strains, Phase IV (KMG-IV): sequencing the most valuable type-strain genomes for metagenomic binning, comparative biology and taxonomic classification.</title>
        <authorList>
            <person name="Goeker M."/>
        </authorList>
    </citation>
    <scope>NUCLEOTIDE SEQUENCE [LARGE SCALE GENOMIC DNA]</scope>
    <source>
        <strain evidence="11 12">DSM 3303</strain>
    </source>
</reference>
<evidence type="ECO:0000256" key="6">
    <source>
        <dbReference type="ARBA" id="ARBA00023004"/>
    </source>
</evidence>
<dbReference type="EMBL" id="RBID01000016">
    <property type="protein sequence ID" value="RKQ57127.1"/>
    <property type="molecule type" value="Genomic_DNA"/>
</dbReference>
<evidence type="ECO:0000256" key="4">
    <source>
        <dbReference type="ARBA" id="ARBA00022617"/>
    </source>
</evidence>
<dbReference type="Gene3D" id="1.20.1260.10">
    <property type="match status" value="1"/>
</dbReference>